<feature type="region of interest" description="Disordered" evidence="1">
    <location>
        <begin position="799"/>
        <end position="827"/>
    </location>
</feature>
<reference evidence="3 4" key="1">
    <citation type="submission" date="2018-07" db="EMBL/GenBank/DDBJ databases">
        <title>The genomes of Aspergillus section Nigri reveals drivers in fungal speciation.</title>
        <authorList>
            <consortium name="DOE Joint Genome Institute"/>
            <person name="Vesth T.C."/>
            <person name="Nybo J."/>
            <person name="Theobald S."/>
            <person name="Brandl J."/>
            <person name="Frisvad J.C."/>
            <person name="Nielsen K.F."/>
            <person name="Lyhne E.K."/>
            <person name="Kogle M.E."/>
            <person name="Kuo A."/>
            <person name="Riley R."/>
            <person name="Clum A."/>
            <person name="Nolan M."/>
            <person name="Lipzen A."/>
            <person name="Salamov A."/>
            <person name="Henrissat B."/>
            <person name="Wiebenga A."/>
            <person name="De vries R.P."/>
            <person name="Grigoriev I.V."/>
            <person name="Mortensen U.H."/>
            <person name="Andersen M.R."/>
            <person name="Baker S.E."/>
        </authorList>
    </citation>
    <scope>NUCLEOTIDE SEQUENCE [LARGE SCALE GENOMIC DNA]</scope>
    <source>
        <strain evidence="3 4">CBS 139.54b</strain>
    </source>
</reference>
<dbReference type="RefSeq" id="XP_026623677.1">
    <property type="nucleotide sequence ID" value="XM_026773786.1"/>
</dbReference>
<dbReference type="FunFam" id="1.10.287.110:FF:000096">
    <property type="entry name" value="DnaJ domain protein"/>
    <property type="match status" value="1"/>
</dbReference>
<evidence type="ECO:0000313" key="3">
    <source>
        <dbReference type="EMBL" id="RDH30655.1"/>
    </source>
</evidence>
<dbReference type="InterPro" id="IPR036869">
    <property type="entry name" value="J_dom_sf"/>
</dbReference>
<feature type="compositionally biased region" description="Acidic residues" evidence="1">
    <location>
        <begin position="801"/>
        <end position="810"/>
    </location>
</feature>
<feature type="region of interest" description="Disordered" evidence="1">
    <location>
        <begin position="465"/>
        <end position="520"/>
    </location>
</feature>
<organism evidence="3 4">
    <name type="scientific">Aspergillus welwitschiae</name>
    <dbReference type="NCBI Taxonomy" id="1341132"/>
    <lineage>
        <taxon>Eukaryota</taxon>
        <taxon>Fungi</taxon>
        <taxon>Dikarya</taxon>
        <taxon>Ascomycota</taxon>
        <taxon>Pezizomycotina</taxon>
        <taxon>Eurotiomycetes</taxon>
        <taxon>Eurotiomycetidae</taxon>
        <taxon>Eurotiales</taxon>
        <taxon>Aspergillaceae</taxon>
        <taxon>Aspergillus</taxon>
        <taxon>Aspergillus subgen. Circumdati</taxon>
    </lineage>
</organism>
<dbReference type="SMART" id="SM00271">
    <property type="entry name" value="DnaJ"/>
    <property type="match status" value="1"/>
</dbReference>
<feature type="region of interest" description="Disordered" evidence="1">
    <location>
        <begin position="536"/>
        <end position="660"/>
    </location>
</feature>
<dbReference type="EMBL" id="KZ852059">
    <property type="protein sequence ID" value="RDH30655.1"/>
    <property type="molecule type" value="Genomic_DNA"/>
</dbReference>
<dbReference type="PROSITE" id="PS00636">
    <property type="entry name" value="DNAJ_1"/>
    <property type="match status" value="1"/>
</dbReference>
<dbReference type="PRINTS" id="PR00625">
    <property type="entry name" value="JDOMAIN"/>
</dbReference>
<evidence type="ECO:0000256" key="1">
    <source>
        <dbReference type="SAM" id="MobiDB-lite"/>
    </source>
</evidence>
<dbReference type="Gene3D" id="1.10.287.110">
    <property type="entry name" value="DnaJ domain"/>
    <property type="match status" value="1"/>
</dbReference>
<feature type="compositionally biased region" description="Pro residues" evidence="1">
    <location>
        <begin position="105"/>
        <end position="114"/>
    </location>
</feature>
<dbReference type="Pfam" id="PF00226">
    <property type="entry name" value="DnaJ"/>
    <property type="match status" value="1"/>
</dbReference>
<dbReference type="InterPro" id="IPR001623">
    <property type="entry name" value="DnaJ_domain"/>
</dbReference>
<gene>
    <name evidence="3" type="ORF">BDQ94DRAFT_180980</name>
</gene>
<feature type="compositionally biased region" description="Acidic residues" evidence="1">
    <location>
        <begin position="602"/>
        <end position="611"/>
    </location>
</feature>
<proteinExistence type="predicted"/>
<keyword evidence="4" id="KW-1185">Reference proteome</keyword>
<dbReference type="PANTHER" id="PTHR24074">
    <property type="entry name" value="CO-CHAPERONE PROTEIN DJLA"/>
    <property type="match status" value="1"/>
</dbReference>
<dbReference type="SUPFAM" id="SSF46565">
    <property type="entry name" value="Chaperone J-domain"/>
    <property type="match status" value="1"/>
</dbReference>
<protein>
    <recommendedName>
        <fullName evidence="2">J domain-containing protein</fullName>
    </recommendedName>
</protein>
<name>A0A3F3PUV3_9EURO</name>
<feature type="compositionally biased region" description="Basic and acidic residues" evidence="1">
    <location>
        <begin position="623"/>
        <end position="643"/>
    </location>
</feature>
<dbReference type="STRING" id="1341132.A0A3F3PUV3"/>
<dbReference type="CDD" id="cd06257">
    <property type="entry name" value="DnaJ"/>
    <property type="match status" value="1"/>
</dbReference>
<feature type="domain" description="J" evidence="2">
    <location>
        <begin position="9"/>
        <end position="75"/>
    </location>
</feature>
<dbReference type="Proteomes" id="UP000253729">
    <property type="component" value="Unassembled WGS sequence"/>
</dbReference>
<dbReference type="GeneID" id="38142142"/>
<evidence type="ECO:0000313" key="4">
    <source>
        <dbReference type="Proteomes" id="UP000253729"/>
    </source>
</evidence>
<feature type="compositionally biased region" description="Polar residues" evidence="1">
    <location>
        <begin position="541"/>
        <end position="556"/>
    </location>
</feature>
<evidence type="ECO:0000259" key="2">
    <source>
        <dbReference type="PROSITE" id="PS50076"/>
    </source>
</evidence>
<dbReference type="AlphaFoldDB" id="A0A3F3PUV3"/>
<dbReference type="PROSITE" id="PS50076">
    <property type="entry name" value="DNAJ_2"/>
    <property type="match status" value="1"/>
</dbReference>
<feature type="region of interest" description="Disordered" evidence="1">
    <location>
        <begin position="79"/>
        <end position="448"/>
    </location>
</feature>
<feature type="compositionally biased region" description="Pro residues" evidence="1">
    <location>
        <begin position="321"/>
        <end position="334"/>
    </location>
</feature>
<dbReference type="InterPro" id="IPR050817">
    <property type="entry name" value="DjlA_DnaK_co-chaperone"/>
</dbReference>
<feature type="compositionally biased region" description="Basic and acidic residues" evidence="1">
    <location>
        <begin position="141"/>
        <end position="155"/>
    </location>
</feature>
<feature type="compositionally biased region" description="Polar residues" evidence="1">
    <location>
        <begin position="496"/>
        <end position="515"/>
    </location>
</feature>
<feature type="compositionally biased region" description="Basic residues" evidence="1">
    <location>
        <begin position="369"/>
        <end position="383"/>
    </location>
</feature>
<feature type="compositionally biased region" description="Basic and acidic residues" evidence="1">
    <location>
        <begin position="384"/>
        <end position="394"/>
    </location>
</feature>
<feature type="compositionally biased region" description="Basic and acidic residues" evidence="1">
    <location>
        <begin position="469"/>
        <end position="478"/>
    </location>
</feature>
<sequence>MVKADVRRDYYADLGLTPSAETEEIKRQFRKLALKYHPDRNPGKELEFISKFQAIQAANEILSDPQQRLKYDTDRLRAGYGKLYGPPKANTARKAPTNPYASPYTPKPPQPPKTRPQSFHHSPSAGAQRYASYARAAPKQAWEKRPDEGQTRADAYRGFQEMKGNAMPGGWSSFDPRTGYAGTPPRPNGQSPRPKSAYEYFKKSPKAASPEPTRTQSAKKKQGFAPRAAGGDEPMAANTSAYTSVPRAERSQTPNTFYAPAPSPTARKSAAAAQHRAENTSTPDIERARSRYATAGGERTFFSSAGLGRSASMRDSTSSPQPRPRTNPPSPTPPESGRHRSASPKLKKDNRNYTSTSSSDSEDDDFLARKPKAVPKSRLRAHKKFSDFHTEKSRKTGPGLDSEKPSPPKNVFDTSAFFGDGSPLKASGASNADAHTPNRSFKSSSHEQLRQPFFARSWEGTDFFGAAQSDKESQDSRARGRGANRDIFGQAEGSAGASNLKSPRSESATSQQPTPFAQAKFSADAWIEELRKANIPWAVPTTDNAKQAQPTASQRQKSPRKQTRPGVKPRPATQASVATEAEEAESTINGETAQEPAKTDAADVEAMDVDDVPPVNTTAPAAEPERTKEDEVKEDKPKEDPAKEMPPPKIRPTSRKGKVQHTKSFDFSNLTSTVPFTPTSNGGIDDLQDIQANLPFESRPNVPRTTMRDVRARKLVCPNPPKRPSAPDLVPISAGSQQLGLPRAAWERYAAEMNTYMREWNSFNRRILRHFNARQEAIETGMAPNWISAVGDSARLKVDAQDQEEDDDDGDNKKADGNESDDSMVAGSGKAGFSAYLRGLDEDAKVMKHWEVAREMHRECILKLGEMREWILNGGKLV</sequence>
<dbReference type="InterPro" id="IPR018253">
    <property type="entry name" value="DnaJ_domain_CS"/>
</dbReference>
<accession>A0A3F3PUV3</accession>